<evidence type="ECO:0000313" key="7">
    <source>
        <dbReference type="EMBL" id="MPN57578.1"/>
    </source>
</evidence>
<dbReference type="NCBIfam" id="TIGR00247">
    <property type="entry name" value="endolytic transglycosylase MltG"/>
    <property type="match status" value="1"/>
</dbReference>
<accession>A0A645J1M1</accession>
<keyword evidence="3" id="KW-1133">Transmembrane helix</keyword>
<sequence>MTMDQVITLASMIEKEAKAGDFAKVSAVFHNRLAKDMPLQSDATIQYILKSRKLVFTAEETATESPYNTYVNTGLPIGPICNPGKAAIEAALYPDEDMVDGGYLYFCLKDPATGELVFAKTLDEHNANVEQYKALWEQADADSAG</sequence>
<keyword evidence="1" id="KW-1003">Cell membrane</keyword>
<dbReference type="EC" id="4.2.2.-" evidence="7"/>
<dbReference type="InterPro" id="IPR003770">
    <property type="entry name" value="MLTG-like"/>
</dbReference>
<dbReference type="GO" id="GO:0016829">
    <property type="term" value="F:lyase activity"/>
    <property type="evidence" value="ECO:0007669"/>
    <property type="project" value="UniProtKB-KW"/>
</dbReference>
<evidence type="ECO:0000256" key="4">
    <source>
        <dbReference type="ARBA" id="ARBA00023136"/>
    </source>
</evidence>
<evidence type="ECO:0000256" key="6">
    <source>
        <dbReference type="ARBA" id="ARBA00023316"/>
    </source>
</evidence>
<keyword evidence="4" id="KW-0472">Membrane</keyword>
<dbReference type="PANTHER" id="PTHR30518:SF2">
    <property type="entry name" value="ENDOLYTIC MUREIN TRANSGLYCOSYLASE"/>
    <property type="match status" value="1"/>
</dbReference>
<dbReference type="AlphaFoldDB" id="A0A645J1M1"/>
<dbReference type="PANTHER" id="PTHR30518">
    <property type="entry name" value="ENDOLYTIC MUREIN TRANSGLYCOSYLASE"/>
    <property type="match status" value="1"/>
</dbReference>
<organism evidence="7">
    <name type="scientific">bioreactor metagenome</name>
    <dbReference type="NCBI Taxonomy" id="1076179"/>
    <lineage>
        <taxon>unclassified sequences</taxon>
        <taxon>metagenomes</taxon>
        <taxon>ecological metagenomes</taxon>
    </lineage>
</organism>
<name>A0A645J1M1_9ZZZZ</name>
<dbReference type="GO" id="GO:0071555">
    <property type="term" value="P:cell wall organization"/>
    <property type="evidence" value="ECO:0007669"/>
    <property type="project" value="UniProtKB-KW"/>
</dbReference>
<keyword evidence="6" id="KW-0961">Cell wall biogenesis/degradation</keyword>
<proteinExistence type="predicted"/>
<evidence type="ECO:0000256" key="1">
    <source>
        <dbReference type="ARBA" id="ARBA00022475"/>
    </source>
</evidence>
<reference evidence="7" key="1">
    <citation type="submission" date="2019-08" db="EMBL/GenBank/DDBJ databases">
        <authorList>
            <person name="Kucharzyk K."/>
            <person name="Murdoch R.W."/>
            <person name="Higgins S."/>
            <person name="Loffler F."/>
        </authorList>
    </citation>
    <scope>NUCLEOTIDE SEQUENCE</scope>
</reference>
<dbReference type="Pfam" id="PF02618">
    <property type="entry name" value="YceG"/>
    <property type="match status" value="1"/>
</dbReference>
<evidence type="ECO:0000256" key="3">
    <source>
        <dbReference type="ARBA" id="ARBA00022989"/>
    </source>
</evidence>
<dbReference type="EMBL" id="VSSQ01129254">
    <property type="protein sequence ID" value="MPN57578.1"/>
    <property type="molecule type" value="Genomic_DNA"/>
</dbReference>
<comment type="caution">
    <text evidence="7">The sequence shown here is derived from an EMBL/GenBank/DDBJ whole genome shotgun (WGS) entry which is preliminary data.</text>
</comment>
<gene>
    <name evidence="7" type="primary">mltG_40</name>
    <name evidence="7" type="ORF">SDC9_205272</name>
</gene>
<keyword evidence="5 7" id="KW-0456">Lyase</keyword>
<evidence type="ECO:0000256" key="2">
    <source>
        <dbReference type="ARBA" id="ARBA00022692"/>
    </source>
</evidence>
<keyword evidence="2" id="KW-0812">Transmembrane</keyword>
<dbReference type="Gene3D" id="3.30.160.60">
    <property type="entry name" value="Classic Zinc Finger"/>
    <property type="match status" value="1"/>
</dbReference>
<evidence type="ECO:0000256" key="5">
    <source>
        <dbReference type="ARBA" id="ARBA00023239"/>
    </source>
</evidence>
<protein>
    <submittedName>
        <fullName evidence="7">Endolytic murein transglycosylase</fullName>
        <ecNumber evidence="7">4.2.2.-</ecNumber>
    </submittedName>
</protein>